<dbReference type="PROSITE" id="PS51272">
    <property type="entry name" value="SLH"/>
    <property type="match status" value="3"/>
</dbReference>
<evidence type="ECO:0000259" key="3">
    <source>
        <dbReference type="PROSITE" id="PS51272"/>
    </source>
</evidence>
<evidence type="ECO:0000256" key="1">
    <source>
        <dbReference type="SAM" id="MobiDB-lite"/>
    </source>
</evidence>
<feature type="compositionally biased region" description="Basic and acidic residues" evidence="1">
    <location>
        <begin position="453"/>
        <end position="484"/>
    </location>
</feature>
<proteinExistence type="predicted"/>
<organism evidence="4 5">
    <name type="scientific">Paenibacillus nanensis</name>
    <dbReference type="NCBI Taxonomy" id="393251"/>
    <lineage>
        <taxon>Bacteria</taxon>
        <taxon>Bacillati</taxon>
        <taxon>Bacillota</taxon>
        <taxon>Bacilli</taxon>
        <taxon>Bacillales</taxon>
        <taxon>Paenibacillaceae</taxon>
        <taxon>Paenibacillus</taxon>
    </lineage>
</organism>
<dbReference type="InterPro" id="IPR001119">
    <property type="entry name" value="SLH_dom"/>
</dbReference>
<dbReference type="Pfam" id="PF14039">
    <property type="entry name" value="YusW"/>
    <property type="match status" value="1"/>
</dbReference>
<feature type="signal peptide" evidence="2">
    <location>
        <begin position="1"/>
        <end position="28"/>
    </location>
</feature>
<dbReference type="InterPro" id="IPR025623">
    <property type="entry name" value="YusW"/>
</dbReference>
<name>A0A3A1UQS3_9BACL</name>
<accession>A0A3A1UQS3</accession>
<feature type="domain" description="SLH" evidence="3">
    <location>
        <begin position="136"/>
        <end position="198"/>
    </location>
</feature>
<reference evidence="4 5" key="1">
    <citation type="submission" date="2018-09" db="EMBL/GenBank/DDBJ databases">
        <title>Paenibacillus aracenensis nov. sp. isolated from a cave in southern Spain.</title>
        <authorList>
            <person name="Jurado V."/>
            <person name="Gutierrez-Patricio S."/>
            <person name="Gonzalez-Pimentel J.L."/>
            <person name="Miller A.Z."/>
            <person name="Laiz L."/>
            <person name="Saiz-Jimenez C."/>
        </authorList>
    </citation>
    <scope>NUCLEOTIDE SEQUENCE [LARGE SCALE GENOMIC DNA]</scope>
    <source>
        <strain evidence="4 5">DSM 22867</strain>
    </source>
</reference>
<dbReference type="PANTHER" id="PTHR43308">
    <property type="entry name" value="OUTER MEMBRANE PROTEIN ALPHA-RELATED"/>
    <property type="match status" value="1"/>
</dbReference>
<keyword evidence="2" id="KW-0732">Signal</keyword>
<gene>
    <name evidence="4" type="ORF">D3P08_21600</name>
</gene>
<dbReference type="Proteomes" id="UP000266482">
    <property type="component" value="Unassembled WGS sequence"/>
</dbReference>
<sequence>MKMKKTRIWSSLLICSMIVLLLAGTGYAEELPETVSAPVDTGQEAKGDAEAVTEPAAEIEEERETLELKFGDADEASWAVQAIGLMKSQAILSGYEDGNFRPNKPVSRVEAVVAAVRLMGLEDEAKAKSGDIKLAFTDAAAIDKKFKWAKGYIATALEHGLFDTSDTKLDPQKPASRVWVSALLVKALGLEEEALALMTSVPEFKDVSAIPAGSIGYVNVAVEEGIITGYPDETFKPNRNVTRAELASLLVRTNDNLLEQAGAITVSGEVTAISFETEQEAADAPALGSITVKSFNGDSLAFKISAELPITYEDEFIPASELVVGDLVSLTAEADIVLNASLINEEEANGANAGLIEWKLELDLDKDNGLKMEYENKKGETKAKIEVKTNGKKEKLTGEEAAQELEGILEAAKLTPELSAKEMTDQLLAALDLQDTSYKSLEVEMKFSNGAKLEFESKQEKGSKEDDEHEDDEYKDRAPGGKKR</sequence>
<comment type="caution">
    <text evidence="4">The sequence shown here is derived from an EMBL/GenBank/DDBJ whole genome shotgun (WGS) entry which is preliminary data.</text>
</comment>
<evidence type="ECO:0000313" key="4">
    <source>
        <dbReference type="EMBL" id="RIX50146.1"/>
    </source>
</evidence>
<evidence type="ECO:0000256" key="2">
    <source>
        <dbReference type="SAM" id="SignalP"/>
    </source>
</evidence>
<dbReference type="Pfam" id="PF00395">
    <property type="entry name" value="SLH"/>
    <property type="match status" value="2"/>
</dbReference>
<evidence type="ECO:0000313" key="5">
    <source>
        <dbReference type="Proteomes" id="UP000266482"/>
    </source>
</evidence>
<dbReference type="PANTHER" id="PTHR43308:SF5">
    <property type="entry name" value="S-LAYER PROTEIN _ PEPTIDOGLYCAN ENDO-BETA-N-ACETYLGLUCOSAMINIDASE"/>
    <property type="match status" value="1"/>
</dbReference>
<keyword evidence="5" id="KW-1185">Reference proteome</keyword>
<feature type="domain" description="SLH" evidence="3">
    <location>
        <begin position="201"/>
        <end position="264"/>
    </location>
</feature>
<feature type="chain" id="PRO_5017459818" description="SLH domain-containing protein" evidence="2">
    <location>
        <begin position="29"/>
        <end position="484"/>
    </location>
</feature>
<dbReference type="EMBL" id="QXQA01000016">
    <property type="protein sequence ID" value="RIX50146.1"/>
    <property type="molecule type" value="Genomic_DNA"/>
</dbReference>
<protein>
    <recommendedName>
        <fullName evidence="3">SLH domain-containing protein</fullName>
    </recommendedName>
</protein>
<dbReference type="OrthoDB" id="5845122at2"/>
<feature type="region of interest" description="Disordered" evidence="1">
    <location>
        <begin position="449"/>
        <end position="484"/>
    </location>
</feature>
<dbReference type="AlphaFoldDB" id="A0A3A1UQS3"/>
<feature type="domain" description="SLH" evidence="3">
    <location>
        <begin position="66"/>
        <end position="129"/>
    </location>
</feature>
<dbReference type="InterPro" id="IPR051465">
    <property type="entry name" value="Cell_Envelope_Struct_Comp"/>
</dbReference>